<feature type="compositionally biased region" description="Basic and acidic residues" evidence="1">
    <location>
        <begin position="14"/>
        <end position="36"/>
    </location>
</feature>
<keyword evidence="2" id="KW-0472">Membrane</keyword>
<dbReference type="PANTHER" id="PTHR35275:SF1">
    <property type="entry name" value="OS07G0585900 PROTEIN"/>
    <property type="match status" value="1"/>
</dbReference>
<name>A0A6J1F7X7_CUCMO</name>
<sequence>MAHDLVSPNSTPKKSRDGLKTHNRDKKNPYSDRGLDKFSALLTDLEQKRKKIYSQTDPENIVMLRFAYKNSKECVPVVVKQKDKKEDKHTTDSEAMATRPQQNTRPTTHKHSDKKSSLRVRNLRRLSKPSYYITAMVILILFLLSVFGRSVTILCTCVVWYLIPVLKQSSSKYRPTTRRKENVRISIPNKMEHPDGISAVSSPIGAHRKSW</sequence>
<evidence type="ECO:0000313" key="3">
    <source>
        <dbReference type="Proteomes" id="UP000504609"/>
    </source>
</evidence>
<evidence type="ECO:0000313" key="4">
    <source>
        <dbReference type="RefSeq" id="XP_022936252.1"/>
    </source>
</evidence>
<feature type="compositionally biased region" description="Basic residues" evidence="1">
    <location>
        <begin position="107"/>
        <end position="119"/>
    </location>
</feature>
<feature type="region of interest" description="Disordered" evidence="1">
    <location>
        <begin position="1"/>
        <end position="37"/>
    </location>
</feature>
<accession>A0A6J1F7X7</accession>
<keyword evidence="2" id="KW-1133">Transmembrane helix</keyword>
<dbReference type="PANTHER" id="PTHR35275">
    <property type="entry name" value="ZCF37"/>
    <property type="match status" value="1"/>
</dbReference>
<dbReference type="RefSeq" id="XP_022936252.1">
    <property type="nucleotide sequence ID" value="XM_023080484.1"/>
</dbReference>
<reference evidence="4" key="1">
    <citation type="submission" date="2025-08" db="UniProtKB">
        <authorList>
            <consortium name="RefSeq"/>
        </authorList>
    </citation>
    <scope>IDENTIFICATION</scope>
    <source>
        <tissue evidence="4">Young leaves</tissue>
    </source>
</reference>
<dbReference type="Proteomes" id="UP000504609">
    <property type="component" value="Unplaced"/>
</dbReference>
<feature type="region of interest" description="Disordered" evidence="1">
    <location>
        <begin position="80"/>
        <end position="119"/>
    </location>
</feature>
<dbReference type="InterPro" id="IPR045880">
    <property type="entry name" value="ZCF37"/>
</dbReference>
<dbReference type="GeneID" id="111442926"/>
<dbReference type="AlphaFoldDB" id="A0A6J1F7X7"/>
<protein>
    <submittedName>
        <fullName evidence="4">Uncharacterized protein LOC111442926</fullName>
    </submittedName>
</protein>
<feature type="compositionally biased region" description="Basic and acidic residues" evidence="1">
    <location>
        <begin position="80"/>
        <end position="92"/>
    </location>
</feature>
<keyword evidence="2" id="KW-0812">Transmembrane</keyword>
<gene>
    <name evidence="4" type="primary">LOC111442926</name>
</gene>
<keyword evidence="3" id="KW-1185">Reference proteome</keyword>
<feature type="transmembrane region" description="Helical" evidence="2">
    <location>
        <begin position="131"/>
        <end position="163"/>
    </location>
</feature>
<dbReference type="KEGG" id="cmos:111442926"/>
<evidence type="ECO:0000256" key="2">
    <source>
        <dbReference type="SAM" id="Phobius"/>
    </source>
</evidence>
<evidence type="ECO:0000256" key="1">
    <source>
        <dbReference type="SAM" id="MobiDB-lite"/>
    </source>
</evidence>
<organism evidence="3 4">
    <name type="scientific">Cucurbita moschata</name>
    <name type="common">Winter crookneck squash</name>
    <name type="synonym">Cucurbita pepo var. moschata</name>
    <dbReference type="NCBI Taxonomy" id="3662"/>
    <lineage>
        <taxon>Eukaryota</taxon>
        <taxon>Viridiplantae</taxon>
        <taxon>Streptophyta</taxon>
        <taxon>Embryophyta</taxon>
        <taxon>Tracheophyta</taxon>
        <taxon>Spermatophyta</taxon>
        <taxon>Magnoliopsida</taxon>
        <taxon>eudicotyledons</taxon>
        <taxon>Gunneridae</taxon>
        <taxon>Pentapetalae</taxon>
        <taxon>rosids</taxon>
        <taxon>fabids</taxon>
        <taxon>Cucurbitales</taxon>
        <taxon>Cucurbitaceae</taxon>
        <taxon>Cucurbiteae</taxon>
        <taxon>Cucurbita</taxon>
    </lineage>
</organism>
<proteinExistence type="predicted"/>